<reference evidence="3 4" key="1">
    <citation type="submission" date="2016-10" db="EMBL/GenBank/DDBJ databases">
        <title>Proteomics and genomics reveal pathogen-plant mechanisms compatible with a hemibiotrophic lifestyle of Diplodia corticola.</title>
        <authorList>
            <person name="Fernandes I."/>
            <person name="De Jonge R."/>
            <person name="Van De Peer Y."/>
            <person name="Devreese B."/>
            <person name="Alves A."/>
            <person name="Esteves A.C."/>
        </authorList>
    </citation>
    <scope>NUCLEOTIDE SEQUENCE [LARGE SCALE GENOMIC DNA]</scope>
    <source>
        <strain evidence="3 4">CBS 112549</strain>
    </source>
</reference>
<dbReference type="Gene3D" id="1.10.510.10">
    <property type="entry name" value="Transferase(Phosphotransferase) domain 1"/>
    <property type="match status" value="1"/>
</dbReference>
<dbReference type="GO" id="GO:0005524">
    <property type="term" value="F:ATP binding"/>
    <property type="evidence" value="ECO:0007669"/>
    <property type="project" value="InterPro"/>
</dbReference>
<dbReference type="GO" id="GO:0004674">
    <property type="term" value="F:protein serine/threonine kinase activity"/>
    <property type="evidence" value="ECO:0007669"/>
    <property type="project" value="TreeGrafter"/>
</dbReference>
<evidence type="ECO:0000259" key="2">
    <source>
        <dbReference type="PROSITE" id="PS50011"/>
    </source>
</evidence>
<dbReference type="InterPro" id="IPR000719">
    <property type="entry name" value="Prot_kinase_dom"/>
</dbReference>
<dbReference type="AlphaFoldDB" id="A0A1J9QSV4"/>
<keyword evidence="3" id="KW-0418">Kinase</keyword>
<protein>
    <submittedName>
        <fullName evidence="3">Serine threonine protein kinase</fullName>
    </submittedName>
</protein>
<dbReference type="RefSeq" id="XP_020128298.1">
    <property type="nucleotide sequence ID" value="XM_020275903.1"/>
</dbReference>
<evidence type="ECO:0000313" key="4">
    <source>
        <dbReference type="Proteomes" id="UP000183809"/>
    </source>
</evidence>
<dbReference type="InterPro" id="IPR011009">
    <property type="entry name" value="Kinase-like_dom_sf"/>
</dbReference>
<gene>
    <name evidence="3" type="ORF">BKCO1_4200046</name>
</gene>
<feature type="compositionally biased region" description="Basic and acidic residues" evidence="1">
    <location>
        <begin position="427"/>
        <end position="442"/>
    </location>
</feature>
<dbReference type="EMBL" id="MNUE01000042">
    <property type="protein sequence ID" value="OJD32038.1"/>
    <property type="molecule type" value="Genomic_DNA"/>
</dbReference>
<dbReference type="SUPFAM" id="SSF56112">
    <property type="entry name" value="Protein kinase-like (PK-like)"/>
    <property type="match status" value="1"/>
</dbReference>
<feature type="domain" description="Protein kinase" evidence="2">
    <location>
        <begin position="31"/>
        <end position="372"/>
    </location>
</feature>
<name>A0A1J9QSV4_9PEZI</name>
<dbReference type="GO" id="GO:0005737">
    <property type="term" value="C:cytoplasm"/>
    <property type="evidence" value="ECO:0007669"/>
    <property type="project" value="TreeGrafter"/>
</dbReference>
<keyword evidence="4" id="KW-1185">Reference proteome</keyword>
<accession>A0A1J9QSV4</accession>
<dbReference type="PANTHER" id="PTHR24361">
    <property type="entry name" value="MITOGEN-ACTIVATED KINASE KINASE KINASE"/>
    <property type="match status" value="1"/>
</dbReference>
<dbReference type="STRING" id="236234.A0A1J9QSV4"/>
<evidence type="ECO:0000256" key="1">
    <source>
        <dbReference type="SAM" id="MobiDB-lite"/>
    </source>
</evidence>
<dbReference type="SMART" id="SM00220">
    <property type="entry name" value="S_TKc"/>
    <property type="match status" value="1"/>
</dbReference>
<dbReference type="CDD" id="cd00180">
    <property type="entry name" value="PKc"/>
    <property type="match status" value="1"/>
</dbReference>
<organism evidence="3 4">
    <name type="scientific">Diplodia corticola</name>
    <dbReference type="NCBI Taxonomy" id="236234"/>
    <lineage>
        <taxon>Eukaryota</taxon>
        <taxon>Fungi</taxon>
        <taxon>Dikarya</taxon>
        <taxon>Ascomycota</taxon>
        <taxon>Pezizomycotina</taxon>
        <taxon>Dothideomycetes</taxon>
        <taxon>Dothideomycetes incertae sedis</taxon>
        <taxon>Botryosphaeriales</taxon>
        <taxon>Botryosphaeriaceae</taxon>
        <taxon>Diplodia</taxon>
    </lineage>
</organism>
<dbReference type="GeneID" id="31016164"/>
<dbReference type="PROSITE" id="PS50011">
    <property type="entry name" value="PROTEIN_KINASE_DOM"/>
    <property type="match status" value="1"/>
</dbReference>
<proteinExistence type="predicted"/>
<feature type="compositionally biased region" description="Polar residues" evidence="1">
    <location>
        <begin position="508"/>
        <end position="520"/>
    </location>
</feature>
<dbReference type="Proteomes" id="UP000183809">
    <property type="component" value="Unassembled WGS sequence"/>
</dbReference>
<dbReference type="InterPro" id="IPR053235">
    <property type="entry name" value="Ser_Thr_kinase"/>
</dbReference>
<feature type="region of interest" description="Disordered" evidence="1">
    <location>
        <begin position="422"/>
        <end position="448"/>
    </location>
</feature>
<dbReference type="Pfam" id="PF00069">
    <property type="entry name" value="Pkinase"/>
    <property type="match status" value="1"/>
</dbReference>
<feature type="region of interest" description="Disordered" evidence="1">
    <location>
        <begin position="498"/>
        <end position="576"/>
    </location>
</feature>
<keyword evidence="3" id="KW-0808">Transferase</keyword>
<comment type="caution">
    <text evidence="3">The sequence shown here is derived from an EMBL/GenBank/DDBJ whole genome shotgun (WGS) entry which is preliminary data.</text>
</comment>
<feature type="compositionally biased region" description="Polar residues" evidence="1">
    <location>
        <begin position="532"/>
        <end position="576"/>
    </location>
</feature>
<sequence>MNRPELSNDKVQPLPGFPDLKTRHVNGTYEFVGERQTGLTGSGHVKTSRMSLLEYITNGRSPQWHQERFDDVLLNHLVIRSSSSTNKPIREGDWIDPYNPSCTIMAAKHRDRNNFPNDWIAVKIVRLHGTEKDTNEAKKRFMHEIRNMQTLSADRHHHIISFIGSYESGQEMGIAMFPVAKYSLELLLKNVSDHNWENRDKLDGFSHHHHFWALLRYFLCLSSAVAWLHSRNTKHKDIKPANILIDCKQSIVLADFGLSRIYDNREDAGISSGQTGYTMTYAPPEVIDQTDRTYSADLFSLACVFLEMATVICGEPTEKYTKRLKHRTTPQGARPKCYASSPEVVRDWVEDLKKKREKVHPAAERLLTHGLERVKIMMSKEAHARGEAKDAYECFKSVVESAYAFGPVSKLTCERCTSIDSLLPPENQHERSPTVPENHAESSHQATHALHNTAHPSSAFTSSTIVATPLGTPILEKPCMKGLVERQAIKPLSLGAKVDITDNPETGGHTSEALNSSEPSRTGRGLEVPSPSDVTYNPSSISERTTTSGSPSNQSTPPSSISMRDGASTGTPQQESLRCVKRNRGQFYQTTSLLKDLPGQKVIVWDVKKKTTEIQDKDYLLDYKRGVLFISDWRKRETVQIKHLNDRSLNLFTLLSVVKIFRCWREKIQLLLIVSERSEERYKDYLES</sequence>
<dbReference type="OrthoDB" id="4062651at2759"/>
<evidence type="ECO:0000313" key="3">
    <source>
        <dbReference type="EMBL" id="OJD32038.1"/>
    </source>
</evidence>